<evidence type="ECO:0000313" key="1">
    <source>
        <dbReference type="EMBL" id="MDM5147673.1"/>
    </source>
</evidence>
<organism evidence="1 2">
    <name type="scientific">Candidatus Doriopsillibacter californiensis</name>
    <dbReference type="NCBI Taxonomy" id="2970740"/>
    <lineage>
        <taxon>Bacteria</taxon>
        <taxon>Pseudomonadati</taxon>
        <taxon>Pseudomonadota</taxon>
        <taxon>Gammaproteobacteria</taxon>
        <taxon>Candidatus Tethybacterales</taxon>
        <taxon>Candidatus Persebacteraceae</taxon>
        <taxon>Candidatus Doriopsillibacter</taxon>
    </lineage>
</organism>
<sequence length="85" mass="9178">MVISCEKTAKNGKAEKPYYSYEAAKERLKSAGVTYAAAAKKIGVAEHIINDLLNGRLAGNRGKCHKAAVALGIKRHIKINIRSVV</sequence>
<comment type="caution">
    <text evidence="1">The sequence shown here is derived from an EMBL/GenBank/DDBJ whole genome shotgun (WGS) entry which is preliminary data.</text>
</comment>
<name>A0ABT7QLS2_9GAMM</name>
<dbReference type="SUPFAM" id="SSF47413">
    <property type="entry name" value="lambda repressor-like DNA-binding domains"/>
    <property type="match status" value="1"/>
</dbReference>
<dbReference type="GO" id="GO:0003677">
    <property type="term" value="F:DNA binding"/>
    <property type="evidence" value="ECO:0007669"/>
    <property type="project" value="UniProtKB-KW"/>
</dbReference>
<gene>
    <name evidence="1" type="ORF">NQX30_04720</name>
</gene>
<dbReference type="EMBL" id="JANQAO010000003">
    <property type="protein sequence ID" value="MDM5147673.1"/>
    <property type="molecule type" value="Genomic_DNA"/>
</dbReference>
<dbReference type="InterPro" id="IPR026365">
    <property type="entry name" value="BcepMu_gp16"/>
</dbReference>
<protein>
    <submittedName>
        <fullName evidence="1">DNA-binding protein</fullName>
    </submittedName>
</protein>
<dbReference type="Gene3D" id="1.10.260.40">
    <property type="entry name" value="lambda repressor-like DNA-binding domains"/>
    <property type="match status" value="1"/>
</dbReference>
<proteinExistence type="predicted"/>
<reference evidence="1" key="2">
    <citation type="journal article" date="2023" name="Microbiome">
        <title>Synthase-selected sorting approach identifies a beta-lactone synthase in a nudibranch symbiotic bacterium.</title>
        <authorList>
            <person name="Dzunkova M."/>
            <person name="La Clair J.J."/>
            <person name="Tyml T."/>
            <person name="Doud D."/>
            <person name="Schulz F."/>
            <person name="Piquer-Esteban S."/>
            <person name="Porcel Sanchis D."/>
            <person name="Osborn A."/>
            <person name="Robinson D."/>
            <person name="Louie K.B."/>
            <person name="Bowen B.P."/>
            <person name="Bowers R.M."/>
            <person name="Lee J."/>
            <person name="Arnau V."/>
            <person name="Diaz-Villanueva W."/>
            <person name="Stepanauskas R."/>
            <person name="Gosliner T."/>
            <person name="Date S.V."/>
            <person name="Northen T.R."/>
            <person name="Cheng J.F."/>
            <person name="Burkart M.D."/>
            <person name="Woyke T."/>
        </authorList>
    </citation>
    <scope>NUCLEOTIDE SEQUENCE</scope>
    <source>
        <strain evidence="1">Df01</strain>
    </source>
</reference>
<keyword evidence="2" id="KW-1185">Reference proteome</keyword>
<dbReference type="InterPro" id="IPR010982">
    <property type="entry name" value="Lambda_DNA-bd_dom_sf"/>
</dbReference>
<dbReference type="NCBIfam" id="TIGR04111">
    <property type="entry name" value="BcepMu_gp16"/>
    <property type="match status" value="1"/>
</dbReference>
<evidence type="ECO:0000313" key="2">
    <source>
        <dbReference type="Proteomes" id="UP001168167"/>
    </source>
</evidence>
<dbReference type="Proteomes" id="UP001168167">
    <property type="component" value="Unassembled WGS sequence"/>
</dbReference>
<reference evidence="1" key="1">
    <citation type="submission" date="2022-08" db="EMBL/GenBank/DDBJ databases">
        <authorList>
            <person name="Dzunkova M."/>
            <person name="La Clair J."/>
            <person name="Tyml T."/>
            <person name="Doud D."/>
            <person name="Schulz F."/>
            <person name="Piquer S."/>
            <person name="Porcel Sanchis D."/>
            <person name="Osborn A."/>
            <person name="Robinson D."/>
            <person name="Louie K.B."/>
            <person name="Bowen B.P."/>
            <person name="Bowers R."/>
            <person name="Lee J."/>
            <person name="Arnau Llombart V."/>
            <person name="Diaz Villanueva W."/>
            <person name="Gosliner T."/>
            <person name="Northen T."/>
            <person name="Cheng J.-F."/>
            <person name="Burkart M.D."/>
            <person name="Woyke T."/>
        </authorList>
    </citation>
    <scope>NUCLEOTIDE SEQUENCE</scope>
    <source>
        <strain evidence="1">Df01</strain>
    </source>
</reference>
<accession>A0ABT7QLS2</accession>
<keyword evidence="1" id="KW-0238">DNA-binding</keyword>